<dbReference type="KEGG" id="slim:SCL_1935"/>
<keyword evidence="5" id="KW-0812">Transmembrane</keyword>
<keyword evidence="5" id="KW-1133">Transmembrane helix</keyword>
<dbReference type="Pfam" id="PF01553">
    <property type="entry name" value="Acyltransferase"/>
    <property type="match status" value="1"/>
</dbReference>
<dbReference type="SMART" id="SM00563">
    <property type="entry name" value="PlsC"/>
    <property type="match status" value="1"/>
</dbReference>
<dbReference type="GO" id="GO:0006654">
    <property type="term" value="P:phosphatidic acid biosynthetic process"/>
    <property type="evidence" value="ECO:0007669"/>
    <property type="project" value="TreeGrafter"/>
</dbReference>
<evidence type="ECO:0000256" key="5">
    <source>
        <dbReference type="SAM" id="Phobius"/>
    </source>
</evidence>
<keyword evidence="2 7" id="KW-0808">Transferase</keyword>
<dbReference type="PANTHER" id="PTHR10434">
    <property type="entry name" value="1-ACYL-SN-GLYCEROL-3-PHOSPHATE ACYLTRANSFERASE"/>
    <property type="match status" value="1"/>
</dbReference>
<dbReference type="SUPFAM" id="SSF69593">
    <property type="entry name" value="Glycerol-3-phosphate (1)-acyltransferase"/>
    <property type="match status" value="1"/>
</dbReference>
<keyword evidence="5" id="KW-0472">Membrane</keyword>
<comment type="pathway">
    <text evidence="1">Lipid metabolism.</text>
</comment>
<evidence type="ECO:0000259" key="6">
    <source>
        <dbReference type="SMART" id="SM00563"/>
    </source>
</evidence>
<proteinExistence type="predicted"/>
<name>A0A1B4XHE2_9GAMM</name>
<dbReference type="PANTHER" id="PTHR10434:SF11">
    <property type="entry name" value="1-ACYL-SN-GLYCEROL-3-PHOSPHATE ACYLTRANSFERASE"/>
    <property type="match status" value="1"/>
</dbReference>
<dbReference type="RefSeq" id="WP_096360993.1">
    <property type="nucleotide sequence ID" value="NZ_AP014879.1"/>
</dbReference>
<evidence type="ECO:0000256" key="2">
    <source>
        <dbReference type="ARBA" id="ARBA00022679"/>
    </source>
</evidence>
<dbReference type="CDD" id="cd07989">
    <property type="entry name" value="LPLAT_AGPAT-like"/>
    <property type="match status" value="1"/>
</dbReference>
<dbReference type="EMBL" id="AP014879">
    <property type="protein sequence ID" value="BAV34226.1"/>
    <property type="molecule type" value="Genomic_DNA"/>
</dbReference>
<protein>
    <submittedName>
        <fullName evidence="7">Glycerol acyltransferase</fullName>
    </submittedName>
</protein>
<dbReference type="InParanoid" id="A0A1B4XHE2"/>
<dbReference type="OrthoDB" id="9803968at2"/>
<dbReference type="GO" id="GO:0003841">
    <property type="term" value="F:1-acylglycerol-3-phosphate O-acyltransferase activity"/>
    <property type="evidence" value="ECO:0007669"/>
    <property type="project" value="TreeGrafter"/>
</dbReference>
<gene>
    <name evidence="7" type="ORF">SCL_1935</name>
</gene>
<keyword evidence="8" id="KW-1185">Reference proteome</keyword>
<feature type="transmembrane region" description="Helical" evidence="5">
    <location>
        <begin position="7"/>
        <end position="25"/>
    </location>
</feature>
<reference evidence="7 8" key="1">
    <citation type="submission" date="2015-05" db="EMBL/GenBank/DDBJ databases">
        <title>Complete genome sequence of a sulfur-oxidizing gammaproteobacterium strain HA5.</title>
        <authorList>
            <person name="Miura A."/>
            <person name="Kojima H."/>
            <person name="Fukui M."/>
        </authorList>
    </citation>
    <scope>NUCLEOTIDE SEQUENCE [LARGE SCALE GENOMIC DNA]</scope>
    <source>
        <strain evidence="7 8">HA5</strain>
    </source>
</reference>
<evidence type="ECO:0000256" key="3">
    <source>
        <dbReference type="ARBA" id="ARBA00023315"/>
    </source>
</evidence>
<evidence type="ECO:0000256" key="4">
    <source>
        <dbReference type="SAM" id="MobiDB-lite"/>
    </source>
</evidence>
<dbReference type="AlphaFoldDB" id="A0A1B4XHE2"/>
<keyword evidence="3 7" id="KW-0012">Acyltransferase</keyword>
<feature type="domain" description="Phospholipid/glycerol acyltransferase" evidence="6">
    <location>
        <begin position="75"/>
        <end position="188"/>
    </location>
</feature>
<feature type="region of interest" description="Disordered" evidence="4">
    <location>
        <begin position="236"/>
        <end position="259"/>
    </location>
</feature>
<evidence type="ECO:0000313" key="7">
    <source>
        <dbReference type="EMBL" id="BAV34226.1"/>
    </source>
</evidence>
<evidence type="ECO:0000313" key="8">
    <source>
        <dbReference type="Proteomes" id="UP000243180"/>
    </source>
</evidence>
<organism evidence="7 8">
    <name type="scientific">Sulfuricaulis limicola</name>
    <dbReference type="NCBI Taxonomy" id="1620215"/>
    <lineage>
        <taxon>Bacteria</taxon>
        <taxon>Pseudomonadati</taxon>
        <taxon>Pseudomonadota</taxon>
        <taxon>Gammaproteobacteria</taxon>
        <taxon>Acidiferrobacterales</taxon>
        <taxon>Acidiferrobacteraceae</taxon>
        <taxon>Sulfuricaulis</taxon>
    </lineage>
</organism>
<evidence type="ECO:0000256" key="1">
    <source>
        <dbReference type="ARBA" id="ARBA00005189"/>
    </source>
</evidence>
<sequence length="259" mass="29207">MPDTTEHFLLFLALVAGIILLAWLWHSLMRTCEAANGADWGGRWLNRLDGLNRIFCRRIHHLISEPLNLPAAGGALVASNHVSGLDPLLLIAASPRPLRFLIAREEYDRWWLRWLLRRIGCIPVERTRNPRSAFEAARKALKHGEVVALFPHGRIHLDHHEPLPLKRGIALLSSLTGAPIHPVRIEGIRAQGMTVAAVFVPSRACLLSFAPLHCAGLEDEHCLEELWDRLALSGEERRHDNPHRRRRNGKPPNDGETVQ</sequence>
<dbReference type="Proteomes" id="UP000243180">
    <property type="component" value="Chromosome"/>
</dbReference>
<dbReference type="InterPro" id="IPR002123">
    <property type="entry name" value="Plipid/glycerol_acylTrfase"/>
</dbReference>
<accession>A0A1B4XHE2</accession>
<feature type="compositionally biased region" description="Basic residues" evidence="4">
    <location>
        <begin position="240"/>
        <end position="249"/>
    </location>
</feature>